<dbReference type="Proteomes" id="UP001465976">
    <property type="component" value="Unassembled WGS sequence"/>
</dbReference>
<proteinExistence type="predicted"/>
<evidence type="ECO:0000256" key="1">
    <source>
        <dbReference type="SAM" id="MobiDB-lite"/>
    </source>
</evidence>
<feature type="compositionally biased region" description="Basic and acidic residues" evidence="1">
    <location>
        <begin position="721"/>
        <end position="740"/>
    </location>
</feature>
<feature type="region of interest" description="Disordered" evidence="1">
    <location>
        <begin position="685"/>
        <end position="749"/>
    </location>
</feature>
<protein>
    <submittedName>
        <fullName evidence="2">Uncharacterized protein</fullName>
    </submittedName>
</protein>
<sequence>MSQTSYFANACGFVIENGNFSTVHGNQIIHNNQRIYHGSRKRKRTEYDDYNQVISGNIRRTKDFGVCQWYDRGAGLRVDKTICAAEVIGVEGKTFTVVAYSGPDAREKFERDFQEYSSQLTASSFQVYGVNANVPLVLFHNELRPLASFVDSLGFWGRFYLVSWMEHLDPYCGYHEIDSDFFKFENIPSDIELLQDDICFRFLVSLKSKDVDEAVVRAISVDDRKYLYGGPDVHQPTVFSISTNATIAVCTVEWRITGFEDREAMENGESRFTLGTEEGLDYHISGCHDRADEVWLTQASSVFHALGISLDSDLSNYKLITPDCYLSGHLSRSQEALQRRRQQPIYLFVVAPPELFPAWEWREASSLHYWSFDLSGQPPLSTATCNLLGLPDQLSFYGNLPDRYSWSNTAYKQVHDYQIARGFDPTTPDFARSLGYHIYQVQHDSHRFKEVAEAATAASSTTFSDVTPAKEVPSKPSNINSNPILSTLVCSDPTLEALYAVFASDSNTISPESTSNSCLDDWSTGYSQQNTQPPPLLHGVSPPFNNQPLHATGASAFAYTMPIHSHASHADFDFPFAATHQNDYTGWNPNLLWSGLPYGQYLLPPPPISSLGPPAASSLPFISCPNTSEALLGWNATDTPSLKRKERDMFHPDVFLQGNTKRARLLETSESDAISRLWPAQEANRSASSSHLEGDVAAGVQGTQPYGSSEGMGRPVTQTNKPEDEIRQLREENERLRRMLEISGSKNAA</sequence>
<comment type="caution">
    <text evidence="2">The sequence shown here is derived from an EMBL/GenBank/DDBJ whole genome shotgun (WGS) entry which is preliminary data.</text>
</comment>
<accession>A0ABR3EPQ1</accession>
<keyword evidence="3" id="KW-1185">Reference proteome</keyword>
<reference evidence="2 3" key="1">
    <citation type="submission" date="2024-02" db="EMBL/GenBank/DDBJ databases">
        <title>A draft genome for the cacao thread blight pathogen Marasmius crinis-equi.</title>
        <authorList>
            <person name="Cohen S.P."/>
            <person name="Baruah I.K."/>
            <person name="Amoako-Attah I."/>
            <person name="Bukari Y."/>
            <person name="Meinhardt L.W."/>
            <person name="Bailey B.A."/>
        </authorList>
    </citation>
    <scope>NUCLEOTIDE SEQUENCE [LARGE SCALE GENOMIC DNA]</scope>
    <source>
        <strain evidence="2 3">GH-76</strain>
    </source>
</reference>
<organism evidence="2 3">
    <name type="scientific">Marasmius crinis-equi</name>
    <dbReference type="NCBI Taxonomy" id="585013"/>
    <lineage>
        <taxon>Eukaryota</taxon>
        <taxon>Fungi</taxon>
        <taxon>Dikarya</taxon>
        <taxon>Basidiomycota</taxon>
        <taxon>Agaricomycotina</taxon>
        <taxon>Agaricomycetes</taxon>
        <taxon>Agaricomycetidae</taxon>
        <taxon>Agaricales</taxon>
        <taxon>Marasmiineae</taxon>
        <taxon>Marasmiaceae</taxon>
        <taxon>Marasmius</taxon>
    </lineage>
</organism>
<evidence type="ECO:0000313" key="3">
    <source>
        <dbReference type="Proteomes" id="UP001465976"/>
    </source>
</evidence>
<evidence type="ECO:0000313" key="2">
    <source>
        <dbReference type="EMBL" id="KAL0564861.1"/>
    </source>
</evidence>
<name>A0ABR3EPQ1_9AGAR</name>
<gene>
    <name evidence="2" type="ORF">V5O48_017174</name>
</gene>
<dbReference type="EMBL" id="JBAHYK010002542">
    <property type="protein sequence ID" value="KAL0564861.1"/>
    <property type="molecule type" value="Genomic_DNA"/>
</dbReference>